<evidence type="ECO:0000313" key="7">
    <source>
        <dbReference type="EMBL" id="KAK7582603.1"/>
    </source>
</evidence>
<dbReference type="NCBIfam" id="TIGR00175">
    <property type="entry name" value="mito_nad_idh"/>
    <property type="match status" value="1"/>
</dbReference>
<dbReference type="PANTHER" id="PTHR11835:SF60">
    <property type="entry name" value="ISOCITRATE DEHYDROGENASE [NAD] SUBUNIT, MITOCHONDRIAL"/>
    <property type="match status" value="1"/>
</dbReference>
<name>A0AAN9TEG4_9HEMI</name>
<comment type="similarity">
    <text evidence="2">Belongs to the isocitrate and isopropylmalate dehydrogenases family.</text>
</comment>
<evidence type="ECO:0000259" key="6">
    <source>
        <dbReference type="SMART" id="SM01329"/>
    </source>
</evidence>
<dbReference type="InterPro" id="IPR024084">
    <property type="entry name" value="IsoPropMal-DH-like_dom"/>
</dbReference>
<dbReference type="AlphaFoldDB" id="A0AAN9TEG4"/>
<proteinExistence type="inferred from homology"/>
<accession>A0AAN9TEG4</accession>
<dbReference type="GO" id="GO:0005739">
    <property type="term" value="C:mitochondrion"/>
    <property type="evidence" value="ECO:0007669"/>
    <property type="project" value="UniProtKB-SubCell"/>
</dbReference>
<evidence type="ECO:0000256" key="1">
    <source>
        <dbReference type="ARBA" id="ARBA00004173"/>
    </source>
</evidence>
<evidence type="ECO:0000256" key="5">
    <source>
        <dbReference type="ARBA" id="ARBA00023128"/>
    </source>
</evidence>
<evidence type="ECO:0000256" key="3">
    <source>
        <dbReference type="ARBA" id="ARBA00022532"/>
    </source>
</evidence>
<dbReference type="SMART" id="SM01329">
    <property type="entry name" value="Iso_dh"/>
    <property type="match status" value="1"/>
</dbReference>
<keyword evidence="5" id="KW-0496">Mitochondrion</keyword>
<organism evidence="7 8">
    <name type="scientific">Parthenolecanium corni</name>
    <dbReference type="NCBI Taxonomy" id="536013"/>
    <lineage>
        <taxon>Eukaryota</taxon>
        <taxon>Metazoa</taxon>
        <taxon>Ecdysozoa</taxon>
        <taxon>Arthropoda</taxon>
        <taxon>Hexapoda</taxon>
        <taxon>Insecta</taxon>
        <taxon>Pterygota</taxon>
        <taxon>Neoptera</taxon>
        <taxon>Paraneoptera</taxon>
        <taxon>Hemiptera</taxon>
        <taxon>Sternorrhyncha</taxon>
        <taxon>Coccoidea</taxon>
        <taxon>Coccidae</taxon>
        <taxon>Parthenolecanium</taxon>
    </lineage>
</organism>
<comment type="subcellular location">
    <subcellularLocation>
        <location evidence="1">Mitochondrion</location>
    </subcellularLocation>
</comment>
<comment type="caution">
    <text evidence="7">The sequence shown here is derived from an EMBL/GenBank/DDBJ whole genome shotgun (WGS) entry which is preliminary data.</text>
</comment>
<dbReference type="GO" id="GO:0006099">
    <property type="term" value="P:tricarboxylic acid cycle"/>
    <property type="evidence" value="ECO:0007669"/>
    <property type="project" value="UniProtKB-KW"/>
</dbReference>
<evidence type="ECO:0000256" key="2">
    <source>
        <dbReference type="ARBA" id="ARBA00007769"/>
    </source>
</evidence>
<keyword evidence="4" id="KW-0809">Transit peptide</keyword>
<dbReference type="Gene3D" id="3.40.718.10">
    <property type="entry name" value="Isopropylmalate Dehydrogenase"/>
    <property type="match status" value="1"/>
</dbReference>
<keyword evidence="3" id="KW-0816">Tricarboxylic acid cycle</keyword>
<sequence length="430" mass="47829">MPIADDRRKKRSSVHFTSLCFRTLPALATSFTRICKNWQFCVYKNAFGTSDQRNIKEDKLKEKSQESTIPHGLLHKHPFAKKVTTLPKARYGGRHAVTMLPGGGIGPELMSYVKEVFKYGGVPVDFETVQIHPTSDSNEDLEYAITSIRRNGVGIKGNIETKSLDTSVISRNVAIRNQLDLFVNVVHCKSYAGVAGQHQNVDIVIVRQNTEGEYAMLEHESPPGVVESMKVITAQNSERVARYAFEFARKNNRKKVTTVHKANIMKLSDGLYLETARNVAKEYPEIQHNDMIIDNCCMQLVSNPHQFDVMSMPNLYGSIVSNVICGLIGGAGLLSGRNFGDYYAVFEPGTRNTGTAIAGKNIANPIAMLNASVDMLEYLNLKPYANTIKLAVEKTINEDLIHTPDLKGNASSLDVVQNIIRHVQTLSVKW</sequence>
<dbReference type="SUPFAM" id="SSF53659">
    <property type="entry name" value="Isocitrate/Isopropylmalate dehydrogenase-like"/>
    <property type="match status" value="1"/>
</dbReference>
<evidence type="ECO:0000256" key="4">
    <source>
        <dbReference type="ARBA" id="ARBA00022946"/>
    </source>
</evidence>
<dbReference type="FunFam" id="3.40.718.10:FF:000001">
    <property type="entry name" value="Isocitrate dehydrogenase [NAD] subunit, mitochondrial"/>
    <property type="match status" value="1"/>
</dbReference>
<dbReference type="EMBL" id="JBBCAQ010000033">
    <property type="protein sequence ID" value="KAK7582603.1"/>
    <property type="molecule type" value="Genomic_DNA"/>
</dbReference>
<dbReference type="InterPro" id="IPR004434">
    <property type="entry name" value="Isocitrate_DH_NAD"/>
</dbReference>
<gene>
    <name evidence="7" type="ORF">V9T40_014048</name>
</gene>
<dbReference type="Pfam" id="PF00180">
    <property type="entry name" value="Iso_dh"/>
    <property type="match status" value="1"/>
</dbReference>
<dbReference type="Proteomes" id="UP001367676">
    <property type="component" value="Unassembled WGS sequence"/>
</dbReference>
<dbReference type="GO" id="GO:0006102">
    <property type="term" value="P:isocitrate metabolic process"/>
    <property type="evidence" value="ECO:0007669"/>
    <property type="project" value="TreeGrafter"/>
</dbReference>
<dbReference type="PANTHER" id="PTHR11835">
    <property type="entry name" value="DECARBOXYLATING DEHYDROGENASES-ISOCITRATE, ISOPROPYLMALATE, TARTRATE"/>
    <property type="match status" value="1"/>
</dbReference>
<protein>
    <recommendedName>
        <fullName evidence="6">Isopropylmalate dehydrogenase-like domain-containing protein</fullName>
    </recommendedName>
</protein>
<keyword evidence="8" id="KW-1185">Reference proteome</keyword>
<reference evidence="7 8" key="1">
    <citation type="submission" date="2024-03" db="EMBL/GenBank/DDBJ databases">
        <title>Adaptation during the transition from Ophiocordyceps entomopathogen to insect associate is accompanied by gene loss and intensified selection.</title>
        <authorList>
            <person name="Ward C.M."/>
            <person name="Onetto C.A."/>
            <person name="Borneman A.R."/>
        </authorList>
    </citation>
    <scope>NUCLEOTIDE SEQUENCE [LARGE SCALE GENOMIC DNA]</scope>
    <source>
        <strain evidence="7">AWRI1</strain>
        <tissue evidence="7">Single Adult Female</tissue>
    </source>
</reference>
<feature type="domain" description="Isopropylmalate dehydrogenase-like" evidence="6">
    <location>
        <begin position="96"/>
        <end position="419"/>
    </location>
</feature>
<evidence type="ECO:0000313" key="8">
    <source>
        <dbReference type="Proteomes" id="UP001367676"/>
    </source>
</evidence>